<feature type="chain" id="PRO_5012829405" description="Lipoprotein" evidence="1">
    <location>
        <begin position="26"/>
        <end position="198"/>
    </location>
</feature>
<reference evidence="2 3" key="1">
    <citation type="submission" date="2016-12" db="EMBL/GenBank/DDBJ databases">
        <title>Thioflexothrix psekupsii D3 genome sequencing and assembly.</title>
        <authorList>
            <person name="Fomenkov A."/>
            <person name="Vincze T."/>
            <person name="Grabovich M."/>
            <person name="Anton B.P."/>
            <person name="Dubinina G."/>
            <person name="Orlova M."/>
            <person name="Belousova E."/>
            <person name="Roberts R.J."/>
        </authorList>
    </citation>
    <scope>NUCLEOTIDE SEQUENCE [LARGE SCALE GENOMIC DNA]</scope>
    <source>
        <strain evidence="2">D3</strain>
    </source>
</reference>
<keyword evidence="3" id="KW-1185">Reference proteome</keyword>
<dbReference type="PROSITE" id="PS51257">
    <property type="entry name" value="PROKAR_LIPOPROTEIN"/>
    <property type="match status" value="1"/>
</dbReference>
<evidence type="ECO:0000256" key="1">
    <source>
        <dbReference type="SAM" id="SignalP"/>
    </source>
</evidence>
<dbReference type="EMBL" id="MSLT01000023">
    <property type="protein sequence ID" value="OUD12099.1"/>
    <property type="molecule type" value="Genomic_DNA"/>
</dbReference>
<protein>
    <recommendedName>
        <fullName evidence="4">Lipoprotein</fullName>
    </recommendedName>
</protein>
<evidence type="ECO:0008006" key="4">
    <source>
        <dbReference type="Google" id="ProtNLM"/>
    </source>
</evidence>
<organism evidence="2 3">
    <name type="scientific">Thioflexithrix psekupsensis</name>
    <dbReference type="NCBI Taxonomy" id="1570016"/>
    <lineage>
        <taxon>Bacteria</taxon>
        <taxon>Pseudomonadati</taxon>
        <taxon>Pseudomonadota</taxon>
        <taxon>Gammaproteobacteria</taxon>
        <taxon>Thiotrichales</taxon>
        <taxon>Thioflexithrix</taxon>
    </lineage>
</organism>
<feature type="signal peptide" evidence="1">
    <location>
        <begin position="1"/>
        <end position="25"/>
    </location>
</feature>
<dbReference type="Proteomes" id="UP000194798">
    <property type="component" value="Unassembled WGS sequence"/>
</dbReference>
<gene>
    <name evidence="2" type="ORF">TPSD3_13305</name>
</gene>
<keyword evidence="1" id="KW-0732">Signal</keyword>
<evidence type="ECO:0000313" key="2">
    <source>
        <dbReference type="EMBL" id="OUD12099.1"/>
    </source>
</evidence>
<proteinExistence type="predicted"/>
<sequence>MKFFIQKLATIFVITSSSALTTACAEGGDEYAHLLEDKKQEQAVDATSLNQPPTFSLDKNIVELLGVETTGVLSSPDSVQAYQLEFEPKTETPPVETFSGFPVVGENVALNKAQIEQLQSIIFNYANYNFEYAEKCGFYPQLGFSFHQAKEQVDLLLDVNCKKWQFSHQAKLVSGSYYEETMPVLIGLFKELFNKSSE</sequence>
<comment type="caution">
    <text evidence="2">The sequence shown here is derived from an EMBL/GenBank/DDBJ whole genome shotgun (WGS) entry which is preliminary data.</text>
</comment>
<name>A0A251X4H6_9GAMM</name>
<dbReference type="AlphaFoldDB" id="A0A251X4H6"/>
<accession>A0A251X4H6</accession>
<dbReference type="RefSeq" id="WP_086489014.1">
    <property type="nucleotide sequence ID" value="NZ_MSLT01000023.1"/>
</dbReference>
<evidence type="ECO:0000313" key="3">
    <source>
        <dbReference type="Proteomes" id="UP000194798"/>
    </source>
</evidence>